<dbReference type="EMBL" id="CM018032">
    <property type="protein sequence ID" value="KAA8546948.1"/>
    <property type="molecule type" value="Genomic_DNA"/>
</dbReference>
<name>A0A5J5BVV0_9ASTE</name>
<feature type="region of interest" description="Disordered" evidence="1">
    <location>
        <begin position="140"/>
        <end position="181"/>
    </location>
</feature>
<evidence type="ECO:0000313" key="2">
    <source>
        <dbReference type="EMBL" id="KAA8546948.1"/>
    </source>
</evidence>
<dbReference type="Proteomes" id="UP000325577">
    <property type="component" value="Linkage Group LG1"/>
</dbReference>
<protein>
    <submittedName>
        <fullName evidence="2">Uncharacterized protein</fullName>
    </submittedName>
</protein>
<dbReference type="AlphaFoldDB" id="A0A5J5BVV0"/>
<sequence length="283" mass="29978">MASNFPLNANIINCPPTNDDPYLVQDHVSLSKVHGEDGMVMEAQGAAESVFSPIILNANISNVHGCHDLSALLIESRLDGISEGVSGAAREDVSIHDTCSAHSWADCAEEGEFIPQAALDLEAKLEGFLEDLSFLMESFHGDSSSPSIRRRRSLNNGSHGSRGARGCPIKKKTGEHPLGNPWIHGREGGPSIGMPKAESVVGSTTFCPTMCNISDGAEEERPLGNSGNQGGGVEAVQDLLTATKSTFSDLKSARRGCPLWTQVGLSNRVDIEAENVANPMGKS</sequence>
<accession>A0A5J5BVV0</accession>
<proteinExistence type="predicted"/>
<reference evidence="2 3" key="1">
    <citation type="submission" date="2019-09" db="EMBL/GenBank/DDBJ databases">
        <title>A chromosome-level genome assembly of the Chinese tupelo Nyssa sinensis.</title>
        <authorList>
            <person name="Yang X."/>
            <person name="Kang M."/>
            <person name="Yang Y."/>
            <person name="Xiong H."/>
            <person name="Wang M."/>
            <person name="Zhang Z."/>
            <person name="Wang Z."/>
            <person name="Wu H."/>
            <person name="Ma T."/>
            <person name="Liu J."/>
            <person name="Xi Z."/>
        </authorList>
    </citation>
    <scope>NUCLEOTIDE SEQUENCE [LARGE SCALE GENOMIC DNA]</scope>
    <source>
        <strain evidence="2">J267</strain>
        <tissue evidence="2">Leaf</tissue>
    </source>
</reference>
<evidence type="ECO:0000256" key="1">
    <source>
        <dbReference type="SAM" id="MobiDB-lite"/>
    </source>
</evidence>
<keyword evidence="3" id="KW-1185">Reference proteome</keyword>
<evidence type="ECO:0000313" key="3">
    <source>
        <dbReference type="Proteomes" id="UP000325577"/>
    </source>
</evidence>
<organism evidence="2 3">
    <name type="scientific">Nyssa sinensis</name>
    <dbReference type="NCBI Taxonomy" id="561372"/>
    <lineage>
        <taxon>Eukaryota</taxon>
        <taxon>Viridiplantae</taxon>
        <taxon>Streptophyta</taxon>
        <taxon>Embryophyta</taxon>
        <taxon>Tracheophyta</taxon>
        <taxon>Spermatophyta</taxon>
        <taxon>Magnoliopsida</taxon>
        <taxon>eudicotyledons</taxon>
        <taxon>Gunneridae</taxon>
        <taxon>Pentapetalae</taxon>
        <taxon>asterids</taxon>
        <taxon>Cornales</taxon>
        <taxon>Nyssaceae</taxon>
        <taxon>Nyssa</taxon>
    </lineage>
</organism>
<gene>
    <name evidence="2" type="ORF">F0562_003377</name>
</gene>